<evidence type="ECO:0000256" key="1">
    <source>
        <dbReference type="SAM" id="MobiDB-lite"/>
    </source>
</evidence>
<protein>
    <submittedName>
        <fullName evidence="2">Uncharacterized protein</fullName>
    </submittedName>
</protein>
<evidence type="ECO:0000313" key="2">
    <source>
        <dbReference type="EMBL" id="PVD21009.1"/>
    </source>
</evidence>
<accession>A0A2T7NIL3</accession>
<dbReference type="EMBL" id="PZQS01000012">
    <property type="protein sequence ID" value="PVD21009.1"/>
    <property type="molecule type" value="Genomic_DNA"/>
</dbReference>
<evidence type="ECO:0000313" key="3">
    <source>
        <dbReference type="Proteomes" id="UP000245119"/>
    </source>
</evidence>
<name>A0A2T7NIL3_POMCA</name>
<dbReference type="Proteomes" id="UP000245119">
    <property type="component" value="Linkage Group LG12"/>
</dbReference>
<sequence>MPAGGKASEQRRGREPDKPVRDLSYLRTRTCAPPKTSTSDLTNGGPSARNSLTAPPHLWSQANRKAVMRVMGIRTEHQRHQADVLIRLHSLHLSPVGFFAIGSTARSKPPLIPRKEFAPMQEDFHNGAARLSKSPWHPADAL</sequence>
<feature type="compositionally biased region" description="Polar residues" evidence="1">
    <location>
        <begin position="35"/>
        <end position="53"/>
    </location>
</feature>
<comment type="caution">
    <text evidence="2">The sequence shown here is derived from an EMBL/GenBank/DDBJ whole genome shotgun (WGS) entry which is preliminary data.</text>
</comment>
<proteinExistence type="predicted"/>
<feature type="region of interest" description="Disordered" evidence="1">
    <location>
        <begin position="1"/>
        <end position="57"/>
    </location>
</feature>
<reference evidence="2 3" key="1">
    <citation type="submission" date="2018-04" db="EMBL/GenBank/DDBJ databases">
        <title>The genome of golden apple snail Pomacea canaliculata provides insight into stress tolerance and invasive adaptation.</title>
        <authorList>
            <person name="Liu C."/>
            <person name="Liu B."/>
            <person name="Ren Y."/>
            <person name="Zhang Y."/>
            <person name="Wang H."/>
            <person name="Li S."/>
            <person name="Jiang F."/>
            <person name="Yin L."/>
            <person name="Zhang G."/>
            <person name="Qian W."/>
            <person name="Fan W."/>
        </authorList>
    </citation>
    <scope>NUCLEOTIDE SEQUENCE [LARGE SCALE GENOMIC DNA]</scope>
    <source>
        <strain evidence="2">SZHN2017</strain>
        <tissue evidence="2">Muscle</tissue>
    </source>
</reference>
<keyword evidence="3" id="KW-1185">Reference proteome</keyword>
<feature type="compositionally biased region" description="Basic and acidic residues" evidence="1">
    <location>
        <begin position="8"/>
        <end position="21"/>
    </location>
</feature>
<organism evidence="2 3">
    <name type="scientific">Pomacea canaliculata</name>
    <name type="common">Golden apple snail</name>
    <dbReference type="NCBI Taxonomy" id="400727"/>
    <lineage>
        <taxon>Eukaryota</taxon>
        <taxon>Metazoa</taxon>
        <taxon>Spiralia</taxon>
        <taxon>Lophotrochozoa</taxon>
        <taxon>Mollusca</taxon>
        <taxon>Gastropoda</taxon>
        <taxon>Caenogastropoda</taxon>
        <taxon>Architaenioglossa</taxon>
        <taxon>Ampullarioidea</taxon>
        <taxon>Ampullariidae</taxon>
        <taxon>Pomacea</taxon>
    </lineage>
</organism>
<dbReference type="AlphaFoldDB" id="A0A2T7NIL3"/>
<gene>
    <name evidence="2" type="ORF">C0Q70_19175</name>
</gene>